<evidence type="ECO:0000259" key="2">
    <source>
        <dbReference type="SMART" id="SM00049"/>
    </source>
</evidence>
<dbReference type="InterPro" id="IPR036390">
    <property type="entry name" value="WH_DNA-bd_sf"/>
</dbReference>
<dbReference type="InterPro" id="IPR014025">
    <property type="entry name" value="Glutaredoxin_subgr"/>
</dbReference>
<dbReference type="GO" id="GO:0035556">
    <property type="term" value="P:intracellular signal transduction"/>
    <property type="evidence" value="ECO:0007669"/>
    <property type="project" value="InterPro"/>
</dbReference>
<dbReference type="InterPro" id="IPR000591">
    <property type="entry name" value="DEP_dom"/>
</dbReference>
<dbReference type="InterPro" id="IPR036249">
    <property type="entry name" value="Thioredoxin-like_sf"/>
</dbReference>
<sequence length="534" mass="60151">MGRITIFALDECPHCQRAKGAFKERGIPYTEISLSSHPHRRTDMLALSDRLTVPQIFLNEKHIGGADDTLELLKEWDNNCNGDPTSVTDDNETSLTPLQRYTATIASQPDPSDERLRISTEPPVVVKPPPPRLESDKIELPNGTFMSVLEVTEKLKQCLPHDDMPYLMKIYTNCFTGAAAVKAMTKSFDDCSVEKAVAFGKRLQERQMLHHVVYDHDFEDTGDYYFRLQCHQQPDILNSYRIWTQPADEDVVALITRLKKLLGKVESSVTNSQGLVDYKAACNHELFPVFEEAFCELQTVDLSKLDRTTKVAFAINLYNVAIKFAFMKVGIGSSSMSRSAFFTTIKFNVGGHLYSFQDLENGILRGNARAPYALSTPISKSDPRHAFVLKPEDVDCRIHFALNCGATSCPPVKSFTAEGIEEELRIVAEAFCEDDSNVRVDTIHRKIYLNKILSWYMVDFASSEEELPHKVVEFLRGSKKIQLQNMLMVESSKGVSVKFMNYDWSTNACDALAFDAGNLKPDYYSVNAAAKAIW</sequence>
<gene>
    <name evidence="3" type="ORF">SEMRO_664_G183650.1</name>
</gene>
<dbReference type="PANTHER" id="PTHR46361:SF3">
    <property type="entry name" value="ELECTRON CARRIER_ PROTEIN DISULFIDE OXIDOREDUCTASE"/>
    <property type="match status" value="1"/>
</dbReference>
<proteinExistence type="predicted"/>
<dbReference type="PANTHER" id="PTHR46361">
    <property type="entry name" value="ELECTRON CARRIER/ PROTEIN DISULFIDE OXIDOREDUCTASE"/>
    <property type="match status" value="1"/>
</dbReference>
<feature type="domain" description="DEP" evidence="2">
    <location>
        <begin position="155"/>
        <end position="230"/>
    </location>
</feature>
<dbReference type="SUPFAM" id="SSF46785">
    <property type="entry name" value="Winged helix' DNA-binding domain"/>
    <property type="match status" value="1"/>
</dbReference>
<name>A0A9N8E9Q9_9STRA</name>
<dbReference type="PROSITE" id="PS51354">
    <property type="entry name" value="GLUTAREDOXIN_2"/>
    <property type="match status" value="1"/>
</dbReference>
<dbReference type="EMBL" id="CAICTM010000663">
    <property type="protein sequence ID" value="CAB9514610.1"/>
    <property type="molecule type" value="Genomic_DNA"/>
</dbReference>
<keyword evidence="4" id="KW-1185">Reference proteome</keyword>
<dbReference type="Pfam" id="PF04784">
    <property type="entry name" value="DUF547"/>
    <property type="match status" value="1"/>
</dbReference>
<dbReference type="CDD" id="cd04371">
    <property type="entry name" value="DEP"/>
    <property type="match status" value="1"/>
</dbReference>
<comment type="caution">
    <text evidence="3">The sequence shown here is derived from an EMBL/GenBank/DDBJ whole genome shotgun (WGS) entry which is preliminary data.</text>
</comment>
<reference evidence="3" key="1">
    <citation type="submission" date="2020-06" db="EMBL/GenBank/DDBJ databases">
        <authorList>
            <consortium name="Plant Systems Biology data submission"/>
        </authorList>
    </citation>
    <scope>NUCLEOTIDE SEQUENCE</scope>
    <source>
        <strain evidence="3">D6</strain>
    </source>
</reference>
<dbReference type="Pfam" id="PF00610">
    <property type="entry name" value="DEP"/>
    <property type="match status" value="1"/>
</dbReference>
<evidence type="ECO:0000313" key="3">
    <source>
        <dbReference type="EMBL" id="CAB9514610.1"/>
    </source>
</evidence>
<dbReference type="Gene3D" id="3.40.30.10">
    <property type="entry name" value="Glutaredoxin"/>
    <property type="match status" value="1"/>
</dbReference>
<protein>
    <submittedName>
        <fullName evidence="3">Glutaredoxin 3</fullName>
    </submittedName>
</protein>
<organism evidence="3 4">
    <name type="scientific">Seminavis robusta</name>
    <dbReference type="NCBI Taxonomy" id="568900"/>
    <lineage>
        <taxon>Eukaryota</taxon>
        <taxon>Sar</taxon>
        <taxon>Stramenopiles</taxon>
        <taxon>Ochrophyta</taxon>
        <taxon>Bacillariophyta</taxon>
        <taxon>Bacillariophyceae</taxon>
        <taxon>Bacillariophycidae</taxon>
        <taxon>Naviculales</taxon>
        <taxon>Naviculaceae</taxon>
        <taxon>Seminavis</taxon>
    </lineage>
</organism>
<evidence type="ECO:0000256" key="1">
    <source>
        <dbReference type="SAM" id="MobiDB-lite"/>
    </source>
</evidence>
<dbReference type="InterPro" id="IPR006869">
    <property type="entry name" value="DUF547"/>
</dbReference>
<dbReference type="PRINTS" id="PR00160">
    <property type="entry name" value="GLUTAREDOXIN"/>
</dbReference>
<dbReference type="InterPro" id="IPR036388">
    <property type="entry name" value="WH-like_DNA-bd_sf"/>
</dbReference>
<dbReference type="SUPFAM" id="SSF52833">
    <property type="entry name" value="Thioredoxin-like"/>
    <property type="match status" value="1"/>
</dbReference>
<dbReference type="InterPro" id="IPR002109">
    <property type="entry name" value="Glutaredoxin"/>
</dbReference>
<accession>A0A9N8E9Q9</accession>
<feature type="region of interest" description="Disordered" evidence="1">
    <location>
        <begin position="105"/>
        <end position="135"/>
    </location>
</feature>
<dbReference type="Pfam" id="PF00462">
    <property type="entry name" value="Glutaredoxin"/>
    <property type="match status" value="1"/>
</dbReference>
<dbReference type="OrthoDB" id="41681at2759"/>
<dbReference type="Gene3D" id="1.10.10.10">
    <property type="entry name" value="Winged helix-like DNA-binding domain superfamily/Winged helix DNA-binding domain"/>
    <property type="match status" value="1"/>
</dbReference>
<evidence type="ECO:0000313" key="4">
    <source>
        <dbReference type="Proteomes" id="UP001153069"/>
    </source>
</evidence>
<dbReference type="SMART" id="SM00049">
    <property type="entry name" value="DEP"/>
    <property type="match status" value="1"/>
</dbReference>
<dbReference type="CDD" id="cd02066">
    <property type="entry name" value="GRX_family"/>
    <property type="match status" value="1"/>
</dbReference>
<dbReference type="Proteomes" id="UP001153069">
    <property type="component" value="Unassembled WGS sequence"/>
</dbReference>
<dbReference type="AlphaFoldDB" id="A0A9N8E9Q9"/>